<evidence type="ECO:0000313" key="2">
    <source>
        <dbReference type="Proteomes" id="UP001153269"/>
    </source>
</evidence>
<accession>A0A9N7YN43</accession>
<proteinExistence type="predicted"/>
<name>A0A9N7YN43_PLEPL</name>
<dbReference type="Proteomes" id="UP001153269">
    <property type="component" value="Unassembled WGS sequence"/>
</dbReference>
<evidence type="ECO:0000313" key="1">
    <source>
        <dbReference type="EMBL" id="CAB1433217.1"/>
    </source>
</evidence>
<comment type="caution">
    <text evidence="1">The sequence shown here is derived from an EMBL/GenBank/DDBJ whole genome shotgun (WGS) entry which is preliminary data.</text>
</comment>
<dbReference type="EMBL" id="CADEAL010001535">
    <property type="protein sequence ID" value="CAB1433217.1"/>
    <property type="molecule type" value="Genomic_DNA"/>
</dbReference>
<reference evidence="1" key="1">
    <citation type="submission" date="2020-03" db="EMBL/GenBank/DDBJ databases">
        <authorList>
            <person name="Weist P."/>
        </authorList>
    </citation>
    <scope>NUCLEOTIDE SEQUENCE</scope>
</reference>
<protein>
    <submittedName>
        <fullName evidence="1">Uncharacterized protein</fullName>
    </submittedName>
</protein>
<gene>
    <name evidence="1" type="ORF">PLEPLA_LOCUS21306</name>
</gene>
<keyword evidence="2" id="KW-1185">Reference proteome</keyword>
<dbReference type="AlphaFoldDB" id="A0A9N7YN43"/>
<sequence>MVCRKREQRRSRVFKGIDSQTSRREELQLQLGLTAGEISEGYGHIEWRHGGFEMVGLREGLSPGQPCFLQKVAAGREPRWPAASSTPKPVYAPTIEYLQGFTR</sequence>
<organism evidence="1 2">
    <name type="scientific">Pleuronectes platessa</name>
    <name type="common">European plaice</name>
    <dbReference type="NCBI Taxonomy" id="8262"/>
    <lineage>
        <taxon>Eukaryota</taxon>
        <taxon>Metazoa</taxon>
        <taxon>Chordata</taxon>
        <taxon>Craniata</taxon>
        <taxon>Vertebrata</taxon>
        <taxon>Euteleostomi</taxon>
        <taxon>Actinopterygii</taxon>
        <taxon>Neopterygii</taxon>
        <taxon>Teleostei</taxon>
        <taxon>Neoteleostei</taxon>
        <taxon>Acanthomorphata</taxon>
        <taxon>Carangaria</taxon>
        <taxon>Pleuronectiformes</taxon>
        <taxon>Pleuronectoidei</taxon>
        <taxon>Pleuronectidae</taxon>
        <taxon>Pleuronectes</taxon>
    </lineage>
</organism>